<reference evidence="2" key="2">
    <citation type="submission" date="2010-03" db="EMBL/GenBank/DDBJ databases">
        <title>The genome sequence of Coccidioides posadasii strain Silveira.</title>
        <authorList>
            <consortium name="The Broad Institute Genome Sequencing Center for Infectious Disease"/>
            <person name="Neafsey D."/>
            <person name="Orbach M."/>
            <person name="Henn M.R."/>
            <person name="Cole G.T."/>
            <person name="Galgiani J."/>
            <person name="Gardner M.J."/>
            <person name="Kirkland T.N."/>
            <person name="Taylor J.W."/>
            <person name="Young S.K."/>
            <person name="Zeng Q."/>
            <person name="Koehrsen M."/>
            <person name="Alvarado L."/>
            <person name="Berlin A."/>
            <person name="Borenstein D."/>
            <person name="Chapman S.B."/>
            <person name="Chen Z."/>
            <person name="Engels R."/>
            <person name="Freedman E."/>
            <person name="Gellesch M."/>
            <person name="Goldberg J."/>
            <person name="Griggs A."/>
            <person name="Gujja S."/>
            <person name="Heilman E."/>
            <person name="Heiman D."/>
            <person name="Howarth C."/>
            <person name="Jen D."/>
            <person name="Larson L."/>
            <person name="Mehta T."/>
            <person name="Neiman D."/>
            <person name="Park D."/>
            <person name="Pearson M."/>
            <person name="Richards J."/>
            <person name="Roberts A."/>
            <person name="Saif S."/>
            <person name="Shea T."/>
            <person name="Shenoy N."/>
            <person name="Sisk P."/>
            <person name="Stolte C."/>
            <person name="Sykes S."/>
            <person name="Walk T."/>
            <person name="White J."/>
            <person name="Yandava C."/>
            <person name="Haas B."/>
            <person name="Nusbaum C."/>
            <person name="Birren B."/>
        </authorList>
    </citation>
    <scope>NUCLEOTIDE SEQUENCE [LARGE SCALE GENOMIC DNA]</scope>
    <source>
        <strain evidence="2">RMSCC 757 / Silveira</strain>
    </source>
</reference>
<evidence type="ECO:0000313" key="1">
    <source>
        <dbReference type="EMBL" id="EFW14539.1"/>
    </source>
</evidence>
<sequence>MLVGVVGPYSHDWLTTDTIPRTHVNLKARQEPRMRVGTSATARDPVHGLLPEYIEGCTA</sequence>
<dbReference type="HOGENOM" id="CLU_2960596_0_0_1"/>
<protein>
    <submittedName>
        <fullName evidence="1">Predicted protein</fullName>
    </submittedName>
</protein>
<keyword evidence="2" id="KW-1185">Reference proteome</keyword>
<evidence type="ECO:0000313" key="2">
    <source>
        <dbReference type="Proteomes" id="UP000002497"/>
    </source>
</evidence>
<accession>E9DG48</accession>
<dbReference type="EMBL" id="GL636505">
    <property type="protein sequence ID" value="EFW14539.1"/>
    <property type="molecule type" value="Genomic_DNA"/>
</dbReference>
<dbReference type="AlphaFoldDB" id="E9DG48"/>
<dbReference type="VEuPathDB" id="FungiDB:CPSG_08797"/>
<reference evidence="2" key="1">
    <citation type="journal article" date="2010" name="Genome Res.">
        <title>Population genomic sequencing of Coccidioides fungi reveals recent hybridization and transposon control.</title>
        <authorList>
            <person name="Neafsey D.E."/>
            <person name="Barker B.M."/>
            <person name="Sharpton T.J."/>
            <person name="Stajich J.E."/>
            <person name="Park D.J."/>
            <person name="Whiston E."/>
            <person name="Hung C.-Y."/>
            <person name="McMahan C."/>
            <person name="White J."/>
            <person name="Sykes S."/>
            <person name="Heiman D."/>
            <person name="Young S."/>
            <person name="Zeng Q."/>
            <person name="Abouelleil A."/>
            <person name="Aftuck L."/>
            <person name="Bessette D."/>
            <person name="Brown A."/>
            <person name="FitzGerald M."/>
            <person name="Lui A."/>
            <person name="Macdonald J.P."/>
            <person name="Priest M."/>
            <person name="Orbach M.J."/>
            <person name="Galgiani J.N."/>
            <person name="Kirkland T.N."/>
            <person name="Cole G.T."/>
            <person name="Birren B.W."/>
            <person name="Henn M.R."/>
            <person name="Taylor J.W."/>
            <person name="Rounsley S.D."/>
        </authorList>
    </citation>
    <scope>NUCLEOTIDE SEQUENCE [LARGE SCALE GENOMIC DNA]</scope>
    <source>
        <strain evidence="2">RMSCC 757 / Silveira</strain>
    </source>
</reference>
<name>E9DG48_COCPS</name>
<dbReference type="Proteomes" id="UP000002497">
    <property type="component" value="Unassembled WGS sequence"/>
</dbReference>
<gene>
    <name evidence="1" type="ORF">CPSG_08797</name>
</gene>
<organism evidence="2">
    <name type="scientific">Coccidioides posadasii (strain RMSCC 757 / Silveira)</name>
    <name type="common">Valley fever fungus</name>
    <dbReference type="NCBI Taxonomy" id="443226"/>
    <lineage>
        <taxon>Eukaryota</taxon>
        <taxon>Fungi</taxon>
        <taxon>Dikarya</taxon>
        <taxon>Ascomycota</taxon>
        <taxon>Pezizomycotina</taxon>
        <taxon>Eurotiomycetes</taxon>
        <taxon>Eurotiomycetidae</taxon>
        <taxon>Onygenales</taxon>
        <taxon>Onygenaceae</taxon>
        <taxon>Coccidioides</taxon>
    </lineage>
</organism>
<proteinExistence type="predicted"/>